<evidence type="ECO:0000313" key="1">
    <source>
        <dbReference type="EMBL" id="DAE29562.1"/>
    </source>
</evidence>
<protein>
    <submittedName>
        <fullName evidence="1">Uncharacterized protein</fullName>
    </submittedName>
</protein>
<accession>A0A8S5REK0</accession>
<reference evidence="1" key="1">
    <citation type="journal article" date="2021" name="Proc. Natl. Acad. Sci. U.S.A.">
        <title>A Catalog of Tens of Thousands of Viruses from Human Metagenomes Reveals Hidden Associations with Chronic Diseases.</title>
        <authorList>
            <person name="Tisza M.J."/>
            <person name="Buck C.B."/>
        </authorList>
    </citation>
    <scope>NUCLEOTIDE SEQUENCE</scope>
    <source>
        <strain evidence="1">CtkyY8</strain>
    </source>
</reference>
<organism evidence="1">
    <name type="scientific">virus sp. ctkyY8</name>
    <dbReference type="NCBI Taxonomy" id="2827995"/>
    <lineage>
        <taxon>Viruses</taxon>
    </lineage>
</organism>
<dbReference type="EMBL" id="BK059095">
    <property type="protein sequence ID" value="DAE29562.1"/>
    <property type="molecule type" value="Genomic_DNA"/>
</dbReference>
<sequence>MSDGTIRIIVLPSNNGIMIIIREIPAVLVVFVTITG</sequence>
<name>A0A8S5REK0_9VIRU</name>
<proteinExistence type="predicted"/>